<organism evidence="2 3">
    <name type="scientific">Streptomyces edwardsiae</name>
    <dbReference type="NCBI Taxonomy" id="3075527"/>
    <lineage>
        <taxon>Bacteria</taxon>
        <taxon>Bacillati</taxon>
        <taxon>Actinomycetota</taxon>
        <taxon>Actinomycetes</taxon>
        <taxon>Kitasatosporales</taxon>
        <taxon>Streptomycetaceae</taxon>
        <taxon>Streptomyces</taxon>
    </lineage>
</organism>
<evidence type="ECO:0000256" key="1">
    <source>
        <dbReference type="SAM" id="Phobius"/>
    </source>
</evidence>
<reference evidence="3" key="1">
    <citation type="submission" date="2023-07" db="EMBL/GenBank/DDBJ databases">
        <title>30 novel species of actinomycetes from the DSMZ collection.</title>
        <authorList>
            <person name="Nouioui I."/>
        </authorList>
    </citation>
    <scope>NUCLEOTIDE SEQUENCE [LARGE SCALE GENOMIC DNA]</scope>
    <source>
        <strain evidence="3">DSM 41635</strain>
    </source>
</reference>
<evidence type="ECO:0000313" key="3">
    <source>
        <dbReference type="Proteomes" id="UP001180503"/>
    </source>
</evidence>
<keyword evidence="1" id="KW-0472">Membrane</keyword>
<protein>
    <submittedName>
        <fullName evidence="2">Uncharacterized protein</fullName>
    </submittedName>
</protein>
<name>A0ABU2QMW1_9ACTN</name>
<sequence>MAQGGSTMAEEPTWGELLLTLFLIAAVPTVVGGAIVLSLVALFMWVTAPLRQRRRRDKAA</sequence>
<evidence type="ECO:0000313" key="2">
    <source>
        <dbReference type="EMBL" id="MDT0405801.1"/>
    </source>
</evidence>
<accession>A0ABU2QMW1</accession>
<proteinExistence type="predicted"/>
<dbReference type="Proteomes" id="UP001180503">
    <property type="component" value="Unassembled WGS sequence"/>
</dbReference>
<gene>
    <name evidence="2" type="ORF">RM528_28605</name>
</gene>
<dbReference type="EMBL" id="JAVRFB010000028">
    <property type="protein sequence ID" value="MDT0405801.1"/>
    <property type="molecule type" value="Genomic_DNA"/>
</dbReference>
<feature type="transmembrane region" description="Helical" evidence="1">
    <location>
        <begin position="20"/>
        <end position="46"/>
    </location>
</feature>
<comment type="caution">
    <text evidence="2">The sequence shown here is derived from an EMBL/GenBank/DDBJ whole genome shotgun (WGS) entry which is preliminary data.</text>
</comment>
<keyword evidence="1" id="KW-1133">Transmembrane helix</keyword>
<dbReference type="RefSeq" id="WP_311711149.1">
    <property type="nucleotide sequence ID" value="NZ_JAVRFB010000028.1"/>
</dbReference>
<keyword evidence="1" id="KW-0812">Transmembrane</keyword>